<dbReference type="Proteomes" id="UP000249166">
    <property type="component" value="Unassembled WGS sequence"/>
</dbReference>
<feature type="transmembrane region" description="Helical" evidence="1">
    <location>
        <begin position="20"/>
        <end position="46"/>
    </location>
</feature>
<dbReference type="RefSeq" id="WP_111903560.1">
    <property type="nucleotide sequence ID" value="NZ_QLNP01000067.1"/>
</dbReference>
<proteinExistence type="predicted"/>
<organism evidence="2 3">
    <name type="scientific">Arthrobacter globiformis</name>
    <dbReference type="NCBI Taxonomy" id="1665"/>
    <lineage>
        <taxon>Bacteria</taxon>
        <taxon>Bacillati</taxon>
        <taxon>Actinomycetota</taxon>
        <taxon>Actinomycetes</taxon>
        <taxon>Micrococcales</taxon>
        <taxon>Micrococcaceae</taxon>
        <taxon>Arthrobacter</taxon>
    </lineage>
</organism>
<accession>A0A328HGU4</accession>
<name>A0A328HGU4_ARTGO</name>
<protein>
    <submittedName>
        <fullName evidence="2">Uncharacterized protein</fullName>
    </submittedName>
</protein>
<evidence type="ECO:0000256" key="1">
    <source>
        <dbReference type="SAM" id="Phobius"/>
    </source>
</evidence>
<keyword evidence="1" id="KW-1133">Transmembrane helix</keyword>
<gene>
    <name evidence="2" type="ORF">DBZ45_08920</name>
</gene>
<sequence>MFWGIDQKDWLQLWSGALGSLGGAVVGVFGTFFAAIIGGVVALVVVRLSNDYQERLARQQGELQGRLAAEQAEQQKAEAARIRENSLVADLIVATGDMLDALWEGREAVEAVRRRMAATVTVWKFETRNPDLFAVISAWPHYIHNKARYALDSPIQSDRIEAHGELRARVGKFATAMEAWPTADAAKRAEILADLKLPPGGVIILPADPLAKVNRP</sequence>
<evidence type="ECO:0000313" key="2">
    <source>
        <dbReference type="EMBL" id="RAM37712.1"/>
    </source>
</evidence>
<comment type="caution">
    <text evidence="2">The sequence shown here is derived from an EMBL/GenBank/DDBJ whole genome shotgun (WGS) entry which is preliminary data.</text>
</comment>
<dbReference type="EMBL" id="QLNP01000067">
    <property type="protein sequence ID" value="RAM37712.1"/>
    <property type="molecule type" value="Genomic_DNA"/>
</dbReference>
<reference evidence="2 3" key="1">
    <citation type="submission" date="2018-04" db="EMBL/GenBank/DDBJ databases">
        <title>Bacteria isolated from cave deposits of Manipur.</title>
        <authorList>
            <person name="Sahoo D."/>
            <person name="Sarangthem I."/>
            <person name="Nandeibam J."/>
        </authorList>
    </citation>
    <scope>NUCLEOTIDE SEQUENCE [LARGE SCALE GENOMIC DNA]</scope>
    <source>
        <strain evidence="3">mrc11</strain>
    </source>
</reference>
<dbReference type="OrthoDB" id="9863774at2"/>
<keyword evidence="1" id="KW-0472">Membrane</keyword>
<keyword evidence="1" id="KW-0812">Transmembrane</keyword>
<evidence type="ECO:0000313" key="3">
    <source>
        <dbReference type="Proteomes" id="UP000249166"/>
    </source>
</evidence>
<dbReference type="AlphaFoldDB" id="A0A328HGU4"/>